<gene>
    <name evidence="2" type="ORF">CLW00_10838</name>
</gene>
<feature type="domain" description="N-acetyltransferase" evidence="1">
    <location>
        <begin position="4"/>
        <end position="153"/>
    </location>
</feature>
<dbReference type="Pfam" id="PF00583">
    <property type="entry name" value="Acetyltransf_1"/>
    <property type="match status" value="1"/>
</dbReference>
<accession>A0A2T0WIL2</accession>
<evidence type="ECO:0000259" key="1">
    <source>
        <dbReference type="PROSITE" id="PS51186"/>
    </source>
</evidence>
<keyword evidence="2" id="KW-0808">Transferase</keyword>
<dbReference type="Proteomes" id="UP000238157">
    <property type="component" value="Unassembled WGS sequence"/>
</dbReference>
<reference evidence="2 3" key="1">
    <citation type="submission" date="2018-03" db="EMBL/GenBank/DDBJ databases">
        <title>Genomic Encyclopedia of Archaeal and Bacterial Type Strains, Phase II (KMG-II): from individual species to whole genera.</title>
        <authorList>
            <person name="Goeker M."/>
        </authorList>
    </citation>
    <scope>NUCLEOTIDE SEQUENCE [LARGE SCALE GENOMIC DNA]</scope>
    <source>
        <strain evidence="2 3">DSM 27929</strain>
    </source>
</reference>
<dbReference type="SUPFAM" id="SSF55729">
    <property type="entry name" value="Acyl-CoA N-acyltransferases (Nat)"/>
    <property type="match status" value="1"/>
</dbReference>
<dbReference type="PROSITE" id="PS51186">
    <property type="entry name" value="GNAT"/>
    <property type="match status" value="1"/>
</dbReference>
<sequence length="153" mass="17328">MNHIQIIDYKPDLQPYFENINKQWIAELFALEEFDRLQLENPDENIISKGGAIIFAQENDQVLGTVALSKVEDGVYEMIKMGVMPEARGKKLGLLLGQHILIKAKSMGGHKVVLYSNTKLAPALSLYRKLGFREAAKECGKYERCDIKMEISI</sequence>
<dbReference type="PANTHER" id="PTHR43305">
    <property type="entry name" value="FAMILY N-ACETYLTRANSFERASE, PUTATIVE (AFU_ORTHOLOGUE AFUA_2G01380)-RELATED"/>
    <property type="match status" value="1"/>
</dbReference>
<organism evidence="2 3">
    <name type="scientific">Mongoliibacter ruber</name>
    <dbReference type="NCBI Taxonomy" id="1750599"/>
    <lineage>
        <taxon>Bacteria</taxon>
        <taxon>Pseudomonadati</taxon>
        <taxon>Bacteroidota</taxon>
        <taxon>Cytophagia</taxon>
        <taxon>Cytophagales</taxon>
        <taxon>Cyclobacteriaceae</taxon>
        <taxon>Mongoliibacter</taxon>
    </lineage>
</organism>
<dbReference type="GO" id="GO:0016747">
    <property type="term" value="F:acyltransferase activity, transferring groups other than amino-acyl groups"/>
    <property type="evidence" value="ECO:0007669"/>
    <property type="project" value="InterPro"/>
</dbReference>
<dbReference type="Gene3D" id="3.40.630.30">
    <property type="match status" value="1"/>
</dbReference>
<evidence type="ECO:0000313" key="2">
    <source>
        <dbReference type="EMBL" id="PRY86551.1"/>
    </source>
</evidence>
<keyword evidence="3" id="KW-1185">Reference proteome</keyword>
<dbReference type="CDD" id="cd04301">
    <property type="entry name" value="NAT_SF"/>
    <property type="match status" value="1"/>
</dbReference>
<dbReference type="InterPro" id="IPR000182">
    <property type="entry name" value="GNAT_dom"/>
</dbReference>
<dbReference type="RefSeq" id="WP_106134289.1">
    <property type="nucleotide sequence ID" value="NZ_PVTR01000008.1"/>
</dbReference>
<comment type="caution">
    <text evidence="2">The sequence shown here is derived from an EMBL/GenBank/DDBJ whole genome shotgun (WGS) entry which is preliminary data.</text>
</comment>
<name>A0A2T0WIL2_9BACT</name>
<dbReference type="InterPro" id="IPR052777">
    <property type="entry name" value="Acetyltransferase_Enz"/>
</dbReference>
<protein>
    <submittedName>
        <fullName evidence="2">Acetyltransferase (GNAT) family protein</fullName>
    </submittedName>
</protein>
<proteinExistence type="predicted"/>
<dbReference type="OrthoDB" id="1431064at2"/>
<dbReference type="AlphaFoldDB" id="A0A2T0WIL2"/>
<dbReference type="EMBL" id="PVTR01000008">
    <property type="protein sequence ID" value="PRY86551.1"/>
    <property type="molecule type" value="Genomic_DNA"/>
</dbReference>
<dbReference type="PANTHER" id="PTHR43305:SF1">
    <property type="entry name" value="FAMILY N-ACETYLTRANSFERASE, PUTATIVE (AFU_ORTHOLOGUE AFUA_2G01380)-RELATED"/>
    <property type="match status" value="1"/>
</dbReference>
<dbReference type="InterPro" id="IPR016181">
    <property type="entry name" value="Acyl_CoA_acyltransferase"/>
</dbReference>
<evidence type="ECO:0000313" key="3">
    <source>
        <dbReference type="Proteomes" id="UP000238157"/>
    </source>
</evidence>